<dbReference type="MEROPS" id="A31.004"/>
<keyword evidence="3" id="KW-0064">Aspartyl protease</keyword>
<evidence type="ECO:0000313" key="6">
    <source>
        <dbReference type="Proteomes" id="UP000002586"/>
    </source>
</evidence>
<evidence type="ECO:0000256" key="2">
    <source>
        <dbReference type="ARBA" id="ARBA00022670"/>
    </source>
</evidence>
<dbReference type="GO" id="GO:0004190">
    <property type="term" value="F:aspartic-type endopeptidase activity"/>
    <property type="evidence" value="ECO:0007669"/>
    <property type="project" value="UniProtKB-KW"/>
</dbReference>
<dbReference type="GO" id="GO:0016485">
    <property type="term" value="P:protein processing"/>
    <property type="evidence" value="ECO:0007669"/>
    <property type="project" value="TreeGrafter"/>
</dbReference>
<proteinExistence type="inferred from homology"/>
<keyword evidence="2" id="KW-0645">Protease</keyword>
<dbReference type="RefSeq" id="WP_011712561.1">
    <property type="nucleotide sequence ID" value="NC_008576.1"/>
</dbReference>
<dbReference type="PANTHER" id="PTHR30302">
    <property type="entry name" value="HYDROGENASE 1 MATURATION PROTEASE"/>
    <property type="match status" value="1"/>
</dbReference>
<comment type="similarity">
    <text evidence="1">Belongs to the peptidase A31 family.</text>
</comment>
<keyword evidence="6" id="KW-1185">Reference proteome</keyword>
<name>A0L611_MAGMM</name>
<protein>
    <recommendedName>
        <fullName evidence="7">Hydrogenase maturation protease</fullName>
    </recommendedName>
</protein>
<gene>
    <name evidence="5" type="ordered locus">Mmc1_0885</name>
</gene>
<dbReference type="KEGG" id="mgm:Mmc1_0885"/>
<evidence type="ECO:0000313" key="5">
    <source>
        <dbReference type="EMBL" id="ABK43404.1"/>
    </source>
</evidence>
<dbReference type="HOGENOM" id="CLU_1592587_0_0_5"/>
<dbReference type="STRING" id="156889.Mmc1_0885"/>
<evidence type="ECO:0000256" key="1">
    <source>
        <dbReference type="ARBA" id="ARBA00006814"/>
    </source>
</evidence>
<accession>A0L611</accession>
<dbReference type="NCBIfam" id="TIGR00072">
    <property type="entry name" value="hydrog_prot"/>
    <property type="match status" value="1"/>
</dbReference>
<reference evidence="5 6" key="2">
    <citation type="journal article" date="2012" name="Int. J. Syst. Evol. Microbiol.">
        <title>Magnetococcus marinus gen. nov., sp. nov., a marine, magnetotactic bacterium that represents a novel lineage (Magnetococcaceae fam. nov.; Magnetococcales ord. nov.) at the base of the Alphaproteobacteria.</title>
        <authorList>
            <person name="Bazylinski D.A."/>
            <person name="Williams T.J."/>
            <person name="Lefevre C.T."/>
            <person name="Berg R.J."/>
            <person name="Zhang C.L."/>
            <person name="Bowser S.S."/>
            <person name="Dean A.J."/>
            <person name="Beveridge T.J."/>
        </authorList>
    </citation>
    <scope>NUCLEOTIDE SEQUENCE [LARGE SCALE GENOMIC DNA]</scope>
    <source>
        <strain evidence="6">ATCC BAA-1437 / JCM 17883 / MC-1</strain>
    </source>
</reference>
<dbReference type="InterPro" id="IPR023430">
    <property type="entry name" value="Pept_HybD-like_dom_sf"/>
</dbReference>
<dbReference type="Proteomes" id="UP000002586">
    <property type="component" value="Chromosome"/>
</dbReference>
<dbReference type="SUPFAM" id="SSF53163">
    <property type="entry name" value="HybD-like"/>
    <property type="match status" value="1"/>
</dbReference>
<dbReference type="InterPro" id="IPR000671">
    <property type="entry name" value="Peptidase_A31"/>
</dbReference>
<dbReference type="OrthoDB" id="9792731at2"/>
<evidence type="ECO:0000256" key="4">
    <source>
        <dbReference type="ARBA" id="ARBA00022801"/>
    </source>
</evidence>
<dbReference type="EMBL" id="CP000471">
    <property type="protein sequence ID" value="ABK43404.1"/>
    <property type="molecule type" value="Genomic_DNA"/>
</dbReference>
<dbReference type="GO" id="GO:0008047">
    <property type="term" value="F:enzyme activator activity"/>
    <property type="evidence" value="ECO:0007669"/>
    <property type="project" value="InterPro"/>
</dbReference>
<dbReference type="PANTHER" id="PTHR30302:SF1">
    <property type="entry name" value="HYDROGENASE 2 MATURATION PROTEASE"/>
    <property type="match status" value="1"/>
</dbReference>
<reference evidence="6" key="1">
    <citation type="journal article" date="2009" name="Appl. Environ. Microbiol.">
        <title>Complete genome sequence of the chemolithoautotrophic marine magnetotactic coccus strain MC-1.</title>
        <authorList>
            <person name="Schubbe S."/>
            <person name="Williams T.J."/>
            <person name="Xie G."/>
            <person name="Kiss H.E."/>
            <person name="Brettin T.S."/>
            <person name="Martinez D."/>
            <person name="Ross C.A."/>
            <person name="Schuler D."/>
            <person name="Cox B.L."/>
            <person name="Nealson K.H."/>
            <person name="Bazylinski D.A."/>
        </authorList>
    </citation>
    <scope>NUCLEOTIDE SEQUENCE [LARGE SCALE GENOMIC DNA]</scope>
    <source>
        <strain evidence="6">ATCC BAA-1437 / JCM 17883 / MC-1</strain>
    </source>
</reference>
<keyword evidence="4" id="KW-0378">Hydrolase</keyword>
<dbReference type="AlphaFoldDB" id="A0L611"/>
<sequence length="167" mass="17719">MLDRPNAAQFPPPWGVVGLGNPLMGDDGVGPWLVAQLQQHNPQQWLRDLGTDLLGIANHTPYPATLLVVDAVRSGTMAVGQWRAYGDGEVAGVGGMRSAHQLSAPVALCLEQRRAPQAWQGVTLYWLLLEVAEIRMGPGFSPAVAAGGMDLLAWLQRGFAQQGAGGC</sequence>
<dbReference type="Gene3D" id="3.40.50.1450">
    <property type="entry name" value="HybD-like"/>
    <property type="match status" value="1"/>
</dbReference>
<evidence type="ECO:0000256" key="3">
    <source>
        <dbReference type="ARBA" id="ARBA00022750"/>
    </source>
</evidence>
<organism evidence="5 6">
    <name type="scientific">Magnetococcus marinus (strain ATCC BAA-1437 / JCM 17883 / MC-1)</name>
    <dbReference type="NCBI Taxonomy" id="156889"/>
    <lineage>
        <taxon>Bacteria</taxon>
        <taxon>Pseudomonadati</taxon>
        <taxon>Pseudomonadota</taxon>
        <taxon>Magnetococcia</taxon>
        <taxon>Magnetococcales</taxon>
        <taxon>Magnetococcaceae</taxon>
        <taxon>Magnetococcus</taxon>
    </lineage>
</organism>
<dbReference type="CDD" id="cd00518">
    <property type="entry name" value="H2MP"/>
    <property type="match status" value="1"/>
</dbReference>
<evidence type="ECO:0008006" key="7">
    <source>
        <dbReference type="Google" id="ProtNLM"/>
    </source>
</evidence>
<dbReference type="eggNOG" id="COG0680">
    <property type="taxonomic scope" value="Bacteria"/>
</dbReference>